<accession>A0A0P0WL43</accession>
<dbReference type="AlphaFoldDB" id="A0A0P0WL43"/>
<organism evidence="1 2">
    <name type="scientific">Oryza sativa subsp. japonica</name>
    <name type="common">Rice</name>
    <dbReference type="NCBI Taxonomy" id="39947"/>
    <lineage>
        <taxon>Eukaryota</taxon>
        <taxon>Viridiplantae</taxon>
        <taxon>Streptophyta</taxon>
        <taxon>Embryophyta</taxon>
        <taxon>Tracheophyta</taxon>
        <taxon>Spermatophyta</taxon>
        <taxon>Magnoliopsida</taxon>
        <taxon>Liliopsida</taxon>
        <taxon>Poales</taxon>
        <taxon>Poaceae</taxon>
        <taxon>BOP clade</taxon>
        <taxon>Oryzoideae</taxon>
        <taxon>Oryzeae</taxon>
        <taxon>Oryzinae</taxon>
        <taxon>Oryza</taxon>
        <taxon>Oryza sativa</taxon>
    </lineage>
</organism>
<evidence type="ECO:0000313" key="2">
    <source>
        <dbReference type="Proteomes" id="UP000059680"/>
    </source>
</evidence>
<reference evidence="1 2" key="2">
    <citation type="journal article" date="2013" name="Plant Cell Physiol.">
        <title>Rice Annotation Project Database (RAP-DB): an integrative and interactive database for rice genomics.</title>
        <authorList>
            <person name="Sakai H."/>
            <person name="Lee S.S."/>
            <person name="Tanaka T."/>
            <person name="Numa H."/>
            <person name="Kim J."/>
            <person name="Kawahara Y."/>
            <person name="Wakimoto H."/>
            <person name="Yang C.C."/>
            <person name="Iwamoto M."/>
            <person name="Abe T."/>
            <person name="Yamada Y."/>
            <person name="Muto A."/>
            <person name="Inokuchi H."/>
            <person name="Ikemura T."/>
            <person name="Matsumoto T."/>
            <person name="Sasaki T."/>
            <person name="Itoh T."/>
        </authorList>
    </citation>
    <scope>NUCLEOTIDE SEQUENCE [LARGE SCALE GENOMIC DNA]</scope>
    <source>
        <strain evidence="2">cv. Nipponbare</strain>
    </source>
</reference>
<proteinExistence type="predicted"/>
<dbReference type="PaxDb" id="39947-A0A0P0WL43"/>
<protein>
    <submittedName>
        <fullName evidence="1">Os05g0345250 protein</fullName>
    </submittedName>
</protein>
<dbReference type="InParanoid" id="A0A0P0WL43"/>
<dbReference type="Proteomes" id="UP000059680">
    <property type="component" value="Chromosome 5"/>
</dbReference>
<gene>
    <name evidence="1" type="ordered locus">Os05g0345250</name>
    <name evidence="1" type="ORF">OSNPB_050345250</name>
</gene>
<reference evidence="2" key="1">
    <citation type="journal article" date="2005" name="Nature">
        <title>The map-based sequence of the rice genome.</title>
        <authorList>
            <consortium name="International rice genome sequencing project (IRGSP)"/>
            <person name="Matsumoto T."/>
            <person name="Wu J."/>
            <person name="Kanamori H."/>
            <person name="Katayose Y."/>
            <person name="Fujisawa M."/>
            <person name="Namiki N."/>
            <person name="Mizuno H."/>
            <person name="Yamamoto K."/>
            <person name="Antonio B.A."/>
            <person name="Baba T."/>
            <person name="Sakata K."/>
            <person name="Nagamura Y."/>
            <person name="Aoki H."/>
            <person name="Arikawa K."/>
            <person name="Arita K."/>
            <person name="Bito T."/>
            <person name="Chiden Y."/>
            <person name="Fujitsuka N."/>
            <person name="Fukunaka R."/>
            <person name="Hamada M."/>
            <person name="Harada C."/>
            <person name="Hayashi A."/>
            <person name="Hijishita S."/>
            <person name="Honda M."/>
            <person name="Hosokawa S."/>
            <person name="Ichikawa Y."/>
            <person name="Idonuma A."/>
            <person name="Iijima M."/>
            <person name="Ikeda M."/>
            <person name="Ikeno M."/>
            <person name="Ito K."/>
            <person name="Ito S."/>
            <person name="Ito T."/>
            <person name="Ito Y."/>
            <person name="Ito Y."/>
            <person name="Iwabuchi A."/>
            <person name="Kamiya K."/>
            <person name="Karasawa W."/>
            <person name="Kurita K."/>
            <person name="Katagiri S."/>
            <person name="Kikuta A."/>
            <person name="Kobayashi H."/>
            <person name="Kobayashi N."/>
            <person name="Machita K."/>
            <person name="Maehara T."/>
            <person name="Masukawa M."/>
            <person name="Mizubayashi T."/>
            <person name="Mukai Y."/>
            <person name="Nagasaki H."/>
            <person name="Nagata Y."/>
            <person name="Naito S."/>
            <person name="Nakashima M."/>
            <person name="Nakama Y."/>
            <person name="Nakamichi Y."/>
            <person name="Nakamura M."/>
            <person name="Meguro A."/>
            <person name="Negishi M."/>
            <person name="Ohta I."/>
            <person name="Ohta T."/>
            <person name="Okamoto M."/>
            <person name="Ono N."/>
            <person name="Saji S."/>
            <person name="Sakaguchi M."/>
            <person name="Sakai K."/>
            <person name="Shibata M."/>
            <person name="Shimokawa T."/>
            <person name="Song J."/>
            <person name="Takazaki Y."/>
            <person name="Terasawa K."/>
            <person name="Tsugane M."/>
            <person name="Tsuji K."/>
            <person name="Ueda S."/>
            <person name="Waki K."/>
            <person name="Yamagata H."/>
            <person name="Yamamoto M."/>
            <person name="Yamamoto S."/>
            <person name="Yamane H."/>
            <person name="Yoshiki S."/>
            <person name="Yoshihara R."/>
            <person name="Yukawa K."/>
            <person name="Zhong H."/>
            <person name="Yano M."/>
            <person name="Yuan Q."/>
            <person name="Ouyang S."/>
            <person name="Liu J."/>
            <person name="Jones K.M."/>
            <person name="Gansberger K."/>
            <person name="Moffat K."/>
            <person name="Hill J."/>
            <person name="Bera J."/>
            <person name="Fadrosh D."/>
            <person name="Jin S."/>
            <person name="Johri S."/>
            <person name="Kim M."/>
            <person name="Overton L."/>
            <person name="Reardon M."/>
            <person name="Tsitrin T."/>
            <person name="Vuong H."/>
            <person name="Weaver B."/>
            <person name="Ciecko A."/>
            <person name="Tallon L."/>
            <person name="Jackson J."/>
            <person name="Pai G."/>
            <person name="Aken S.V."/>
            <person name="Utterback T."/>
            <person name="Reidmuller S."/>
            <person name="Feldblyum T."/>
            <person name="Hsiao J."/>
            <person name="Zismann V."/>
            <person name="Iobst S."/>
            <person name="de Vazeille A.R."/>
            <person name="Buell C.R."/>
            <person name="Ying K."/>
            <person name="Li Y."/>
            <person name="Lu T."/>
            <person name="Huang Y."/>
            <person name="Zhao Q."/>
            <person name="Feng Q."/>
            <person name="Zhang L."/>
            <person name="Zhu J."/>
            <person name="Weng Q."/>
            <person name="Mu J."/>
            <person name="Lu Y."/>
            <person name="Fan D."/>
            <person name="Liu Y."/>
            <person name="Guan J."/>
            <person name="Zhang Y."/>
            <person name="Yu S."/>
            <person name="Liu X."/>
            <person name="Zhang Y."/>
            <person name="Hong G."/>
            <person name="Han B."/>
            <person name="Choisne N."/>
            <person name="Demange N."/>
            <person name="Orjeda G."/>
            <person name="Samain S."/>
            <person name="Cattolico L."/>
            <person name="Pelletier E."/>
            <person name="Couloux A."/>
            <person name="Segurens B."/>
            <person name="Wincker P."/>
            <person name="D'Hont A."/>
            <person name="Scarpelli C."/>
            <person name="Weissenbach J."/>
            <person name="Salanoubat M."/>
            <person name="Quetier F."/>
            <person name="Yu Y."/>
            <person name="Kim H.R."/>
            <person name="Rambo T."/>
            <person name="Currie J."/>
            <person name="Collura K."/>
            <person name="Luo M."/>
            <person name="Yang T."/>
            <person name="Ammiraju J.S.S."/>
            <person name="Engler F."/>
            <person name="Soderlund C."/>
            <person name="Wing R.A."/>
            <person name="Palmer L.E."/>
            <person name="de la Bastide M."/>
            <person name="Spiegel L."/>
            <person name="Nascimento L."/>
            <person name="Zutavern T."/>
            <person name="O'Shaughnessy A."/>
            <person name="Dike S."/>
            <person name="Dedhia N."/>
            <person name="Preston R."/>
            <person name="Balija V."/>
            <person name="McCombie W.R."/>
            <person name="Chow T."/>
            <person name="Chen H."/>
            <person name="Chung M."/>
            <person name="Chen C."/>
            <person name="Shaw J."/>
            <person name="Wu H."/>
            <person name="Hsiao K."/>
            <person name="Chao Y."/>
            <person name="Chu M."/>
            <person name="Cheng C."/>
            <person name="Hour A."/>
            <person name="Lee P."/>
            <person name="Lin S."/>
            <person name="Lin Y."/>
            <person name="Liou J."/>
            <person name="Liu S."/>
            <person name="Hsing Y."/>
            <person name="Raghuvanshi S."/>
            <person name="Mohanty A."/>
            <person name="Bharti A.K."/>
            <person name="Gaur A."/>
            <person name="Gupta V."/>
            <person name="Kumar D."/>
            <person name="Ravi V."/>
            <person name="Vij S."/>
            <person name="Kapur A."/>
            <person name="Khurana P."/>
            <person name="Khurana P."/>
            <person name="Khurana J.P."/>
            <person name="Tyagi A.K."/>
            <person name="Gaikwad K."/>
            <person name="Singh A."/>
            <person name="Dalal V."/>
            <person name="Srivastava S."/>
            <person name="Dixit A."/>
            <person name="Pal A.K."/>
            <person name="Ghazi I.A."/>
            <person name="Yadav M."/>
            <person name="Pandit A."/>
            <person name="Bhargava A."/>
            <person name="Sureshbabu K."/>
            <person name="Batra K."/>
            <person name="Sharma T.R."/>
            <person name="Mohapatra T."/>
            <person name="Singh N.K."/>
            <person name="Messing J."/>
            <person name="Nelson A.B."/>
            <person name="Fuks G."/>
            <person name="Kavchok S."/>
            <person name="Keizer G."/>
            <person name="Linton E."/>
            <person name="Llaca V."/>
            <person name="Song R."/>
            <person name="Tanyolac B."/>
            <person name="Young S."/>
            <person name="Ho-Il K."/>
            <person name="Hahn J.H."/>
            <person name="Sangsakoo G."/>
            <person name="Vanavichit A."/>
            <person name="de Mattos Luiz.A.T."/>
            <person name="Zimmer P.D."/>
            <person name="Malone G."/>
            <person name="Dellagostin O."/>
            <person name="de Oliveira A.C."/>
            <person name="Bevan M."/>
            <person name="Bancroft I."/>
            <person name="Minx P."/>
            <person name="Cordum H."/>
            <person name="Wilson R."/>
            <person name="Cheng Z."/>
            <person name="Jin W."/>
            <person name="Jiang J."/>
            <person name="Leong S.A."/>
            <person name="Iwama H."/>
            <person name="Gojobori T."/>
            <person name="Itoh T."/>
            <person name="Niimura Y."/>
            <person name="Fujii Y."/>
            <person name="Habara T."/>
            <person name="Sakai H."/>
            <person name="Sato Y."/>
            <person name="Wilson G."/>
            <person name="Kumar K."/>
            <person name="McCouch S."/>
            <person name="Juretic N."/>
            <person name="Hoen D."/>
            <person name="Wright S."/>
            <person name="Bruskiewich R."/>
            <person name="Bureau T."/>
            <person name="Miyao A."/>
            <person name="Hirochika H."/>
            <person name="Nishikawa T."/>
            <person name="Kadowaki K."/>
            <person name="Sugiura M."/>
            <person name="Burr B."/>
            <person name="Sasaki T."/>
        </authorList>
    </citation>
    <scope>NUCLEOTIDE SEQUENCE [LARGE SCALE GENOMIC DNA]</scope>
    <source>
        <strain evidence="2">cv. Nipponbare</strain>
    </source>
</reference>
<dbReference type="EMBL" id="AP014961">
    <property type="protein sequence ID" value="BAS93490.1"/>
    <property type="molecule type" value="Genomic_DNA"/>
</dbReference>
<name>A0A0P0WL43_ORYSJ</name>
<evidence type="ECO:0000313" key="1">
    <source>
        <dbReference type="EMBL" id="BAS93490.1"/>
    </source>
</evidence>
<sequence length="109" mass="11982">MTKERGRHHVSLHWMALPQATIAPDPLASLLTQPARVLSHDAIVNFAQAAPYPTLANPHLTRRWRITTAVPNARSGALLLPSSSPMPDWLLPLVVTTITSAHVVVDRWS</sequence>
<reference evidence="1 2" key="3">
    <citation type="journal article" date="2013" name="Rice">
        <title>Improvement of the Oryza sativa Nipponbare reference genome using next generation sequence and optical map data.</title>
        <authorList>
            <person name="Kawahara Y."/>
            <person name="de la Bastide M."/>
            <person name="Hamilton J.P."/>
            <person name="Kanamori H."/>
            <person name="McCombie W.R."/>
            <person name="Ouyang S."/>
            <person name="Schwartz D.C."/>
            <person name="Tanaka T."/>
            <person name="Wu J."/>
            <person name="Zhou S."/>
            <person name="Childs K.L."/>
            <person name="Davidson R.M."/>
            <person name="Lin H."/>
            <person name="Quesada-Ocampo L."/>
            <person name="Vaillancourt B."/>
            <person name="Sakai H."/>
            <person name="Lee S.S."/>
            <person name="Kim J."/>
            <person name="Numa H."/>
            <person name="Itoh T."/>
            <person name="Buell C.R."/>
            <person name="Matsumoto T."/>
        </authorList>
    </citation>
    <scope>NUCLEOTIDE SEQUENCE [LARGE SCALE GENOMIC DNA]</scope>
    <source>
        <strain evidence="2">cv. Nipponbare</strain>
    </source>
</reference>
<keyword evidence="2" id="KW-1185">Reference proteome</keyword>